<dbReference type="InterPro" id="IPR036412">
    <property type="entry name" value="HAD-like_sf"/>
</dbReference>
<dbReference type="InterPro" id="IPR010976">
    <property type="entry name" value="B-phosphoglucomutase_hydrolase"/>
</dbReference>
<feature type="binding site" evidence="12">
    <location>
        <position position="169"/>
    </location>
    <ligand>
        <name>Mg(2+)</name>
        <dbReference type="ChEBI" id="CHEBI:18420"/>
    </ligand>
</feature>
<evidence type="ECO:0000256" key="10">
    <source>
        <dbReference type="PIRSR" id="PIRSR610972-1"/>
    </source>
</evidence>
<dbReference type="NCBIfam" id="TIGR01509">
    <property type="entry name" value="HAD-SF-IA-v3"/>
    <property type="match status" value="1"/>
</dbReference>
<evidence type="ECO:0000256" key="6">
    <source>
        <dbReference type="ARBA" id="ARBA00023277"/>
    </source>
</evidence>
<evidence type="ECO:0000256" key="13">
    <source>
        <dbReference type="PIRSR" id="PIRSR610972-4"/>
    </source>
</evidence>
<dbReference type="NCBIfam" id="TIGR01990">
    <property type="entry name" value="bPGM"/>
    <property type="match status" value="1"/>
</dbReference>
<keyword evidence="15" id="KW-1185">Reference proteome</keyword>
<dbReference type="EC" id="5.4.2.6" evidence="8"/>
<dbReference type="PANTHER" id="PTHR46193">
    <property type="entry name" value="6-PHOSPHOGLUCONATE PHOSPHATASE"/>
    <property type="match status" value="1"/>
</dbReference>
<proteinExistence type="inferred from homology"/>
<feature type="active site" description="Nucleophile" evidence="10">
    <location>
        <position position="7"/>
    </location>
</feature>
<feature type="active site" description="Proton donor/acceptor" evidence="10">
    <location>
        <position position="9"/>
    </location>
</feature>
<dbReference type="AlphaFoldDB" id="A0A1D2L6G6"/>
<dbReference type="Pfam" id="PF00702">
    <property type="entry name" value="Hydrolase"/>
    <property type="match status" value="1"/>
</dbReference>
<feature type="site" description="Important for catalytic activity and assists the phosphoryl transfer reaction to Asp8 by balancing charge and orienting the reacting groups" evidence="13">
    <location>
        <position position="145"/>
    </location>
</feature>
<feature type="binding site" evidence="11">
    <location>
        <begin position="42"/>
        <end position="47"/>
    </location>
    <ligand>
        <name>substrate</name>
    </ligand>
</feature>
<comment type="cofactor">
    <cofactor evidence="12">
        <name>Mg(2+)</name>
        <dbReference type="ChEBI" id="CHEBI:18420"/>
    </cofactor>
    <text evidence="12">Binds 2 magnesium ions per subunit.</text>
</comment>
<dbReference type="InterPro" id="IPR010972">
    <property type="entry name" value="Beta-PGM"/>
</dbReference>
<comment type="similarity">
    <text evidence="1">Belongs to the HAD-like hydrolase superfamily. CbbY/CbbZ/Gph/YieH family.</text>
</comment>
<evidence type="ECO:0000256" key="3">
    <source>
        <dbReference type="ARBA" id="ARBA00022723"/>
    </source>
</evidence>
<dbReference type="Gene3D" id="3.40.50.1000">
    <property type="entry name" value="HAD superfamily/HAD-like"/>
    <property type="match status" value="1"/>
</dbReference>
<evidence type="ECO:0000256" key="12">
    <source>
        <dbReference type="PIRSR" id="PIRSR610972-3"/>
    </source>
</evidence>
<dbReference type="SUPFAM" id="SSF56784">
    <property type="entry name" value="HAD-like"/>
    <property type="match status" value="1"/>
</dbReference>
<dbReference type="Gene3D" id="1.10.150.240">
    <property type="entry name" value="Putative phosphatase, domain 2"/>
    <property type="match status" value="1"/>
</dbReference>
<evidence type="ECO:0000313" key="14">
    <source>
        <dbReference type="EMBL" id="ATF25085.1"/>
    </source>
</evidence>
<feature type="site" description="Important for catalytic activity and assists the phosphoryl transfer reaction to Asp8 by balancing charge and orienting the reacting groups" evidence="13">
    <location>
        <position position="114"/>
    </location>
</feature>
<dbReference type="InterPro" id="IPR006439">
    <property type="entry name" value="HAD-SF_hydro_IA"/>
</dbReference>
<dbReference type="GO" id="GO:0008801">
    <property type="term" value="F:beta-phosphoglucomutase activity"/>
    <property type="evidence" value="ECO:0007669"/>
    <property type="project" value="UniProtKB-EC"/>
</dbReference>
<feature type="binding site" evidence="12">
    <location>
        <position position="170"/>
    </location>
    <ligand>
        <name>Mg(2+)</name>
        <dbReference type="ChEBI" id="CHEBI:18420"/>
    </ligand>
</feature>
<dbReference type="InterPro" id="IPR051600">
    <property type="entry name" value="Beta-PGM-like"/>
</dbReference>
<dbReference type="SFLD" id="SFLDG01129">
    <property type="entry name" value="C1.5:_HAD__Beta-PGM__Phosphata"/>
    <property type="match status" value="1"/>
</dbReference>
<sequence>MKAVIFDLDGVIADTARFHFIAWQQLAADLGIVIDEAFNEELKGISRSESLERILIHGNQSDRYSEGELAVFANKKNEVYLELISSLSEKDILPGITAFLDELATADIRIALASASRNGPFILDKLGLSDRFETIVDPSGLKAGKPAPDIYLAAAAQLGLNAGDCVGVEDALAGVQAINAANMVSIAVGDAQELAEADHIFSSTALLDLETIQGVWEAAHHA</sequence>
<dbReference type="RefSeq" id="WP_069125217.1">
    <property type="nucleotide sequence ID" value="NZ_CP023483.1"/>
</dbReference>
<dbReference type="OrthoDB" id="9797743at2"/>
<feature type="binding site" evidence="11">
    <location>
        <begin position="114"/>
        <end position="118"/>
    </location>
    <ligand>
        <name>substrate</name>
    </ligand>
</feature>
<dbReference type="NCBIfam" id="TIGR02009">
    <property type="entry name" value="PGMB-YQAB-SF"/>
    <property type="match status" value="1"/>
</dbReference>
<feature type="binding site" evidence="11">
    <location>
        <position position="50"/>
    </location>
    <ligand>
        <name>substrate</name>
    </ligand>
</feature>
<feature type="binding site" evidence="11">
    <location>
        <position position="145"/>
    </location>
    <ligand>
        <name>substrate</name>
    </ligand>
</feature>
<name>A0A1D2L6G6_BROTH</name>
<evidence type="ECO:0000256" key="4">
    <source>
        <dbReference type="ARBA" id="ARBA00022842"/>
    </source>
</evidence>
<evidence type="ECO:0000256" key="8">
    <source>
        <dbReference type="ARBA" id="ARBA00044968"/>
    </source>
</evidence>
<dbReference type="GO" id="GO:0000287">
    <property type="term" value="F:magnesium ion binding"/>
    <property type="evidence" value="ECO:0007669"/>
    <property type="project" value="InterPro"/>
</dbReference>
<keyword evidence="6" id="KW-0119">Carbohydrate metabolism</keyword>
<keyword evidence="2" id="KW-0597">Phosphoprotein</keyword>
<dbReference type="CDD" id="cd02598">
    <property type="entry name" value="HAD_BPGM"/>
    <property type="match status" value="1"/>
</dbReference>
<feature type="binding site" evidence="11">
    <location>
        <position position="23"/>
    </location>
    <ligand>
        <name>substrate</name>
    </ligand>
</feature>
<dbReference type="InterPro" id="IPR023198">
    <property type="entry name" value="PGP-like_dom2"/>
</dbReference>
<reference evidence="14 15" key="1">
    <citation type="submission" date="2017-09" db="EMBL/GenBank/DDBJ databases">
        <title>Complete Genome Sequences of Two Strains of the Meat Spoilage Bacterium Brochothrix thermosphacta Isolated from Ground Chicken.</title>
        <authorList>
            <person name="Paoli G.C."/>
            <person name="Wijey C."/>
            <person name="Chen C.-Y."/>
            <person name="Nguyen L."/>
            <person name="Yan X."/>
            <person name="Irwin P.L."/>
        </authorList>
    </citation>
    <scope>NUCLEOTIDE SEQUENCE [LARGE SCALE GENOMIC DNA]</scope>
    <source>
        <strain evidence="14 15">BI</strain>
    </source>
</reference>
<dbReference type="SFLD" id="SFLDG01135">
    <property type="entry name" value="C1.5.6:_HAD__Beta-PGM__Phospha"/>
    <property type="match status" value="1"/>
</dbReference>
<feature type="binding site" evidence="11">
    <location>
        <position position="76"/>
    </location>
    <ligand>
        <name>substrate</name>
    </ligand>
</feature>
<evidence type="ECO:0000256" key="5">
    <source>
        <dbReference type="ARBA" id="ARBA00023235"/>
    </source>
</evidence>
<feature type="binding site" evidence="12">
    <location>
        <position position="9"/>
    </location>
    <ligand>
        <name>Mg(2+)</name>
        <dbReference type="ChEBI" id="CHEBI:18420"/>
    </ligand>
</feature>
<dbReference type="GO" id="GO:0005975">
    <property type="term" value="P:carbohydrate metabolic process"/>
    <property type="evidence" value="ECO:0007669"/>
    <property type="project" value="InterPro"/>
</dbReference>
<dbReference type="InterPro" id="IPR023214">
    <property type="entry name" value="HAD_sf"/>
</dbReference>
<keyword evidence="3 12" id="KW-0479">Metal-binding</keyword>
<dbReference type="STRING" id="2756.BFR44_02435"/>
<dbReference type="SFLD" id="SFLDF00046">
    <property type="entry name" value="beta-phosphoglucomutase"/>
    <property type="match status" value="1"/>
</dbReference>
<organism evidence="14 15">
    <name type="scientific">Brochothrix thermosphacta</name>
    <name type="common">Microbacterium thermosphactum</name>
    <dbReference type="NCBI Taxonomy" id="2756"/>
    <lineage>
        <taxon>Bacteria</taxon>
        <taxon>Bacillati</taxon>
        <taxon>Bacillota</taxon>
        <taxon>Bacilli</taxon>
        <taxon>Bacillales</taxon>
        <taxon>Listeriaceae</taxon>
        <taxon>Brochothrix</taxon>
    </lineage>
</organism>
<gene>
    <name evidence="14" type="primary">pgmB</name>
    <name evidence="14" type="ORF">CNY62_01080</name>
</gene>
<protein>
    <recommendedName>
        <fullName evidence="9">Beta-phosphoglucomutase</fullName>
        <ecNumber evidence="8">5.4.2.6</ecNumber>
    </recommendedName>
</protein>
<dbReference type="KEGG" id="bths:CNY62_01080"/>
<keyword evidence="4 12" id="KW-0460">Magnesium</keyword>
<feature type="binding site" evidence="12">
    <location>
        <position position="7"/>
    </location>
    <ligand>
        <name>Mg(2+)</name>
        <dbReference type="ChEBI" id="CHEBI:18420"/>
    </ligand>
</feature>
<comment type="catalytic activity">
    <reaction evidence="7">
        <text>beta-D-glucose 1-phosphate = beta-D-glucose 6-phosphate</text>
        <dbReference type="Rhea" id="RHEA:20113"/>
        <dbReference type="ChEBI" id="CHEBI:57684"/>
        <dbReference type="ChEBI" id="CHEBI:58247"/>
        <dbReference type="EC" id="5.4.2.6"/>
    </reaction>
</comment>
<feature type="binding site" evidence="11">
    <location>
        <begin position="7"/>
        <end position="9"/>
    </location>
    <ligand>
        <name>substrate</name>
    </ligand>
</feature>
<accession>A0A1D2L6G6</accession>
<dbReference type="PANTHER" id="PTHR46193:SF18">
    <property type="entry name" value="HEXITOL PHOSPHATASE B"/>
    <property type="match status" value="1"/>
</dbReference>
<evidence type="ECO:0000256" key="1">
    <source>
        <dbReference type="ARBA" id="ARBA00006171"/>
    </source>
</evidence>
<dbReference type="SFLD" id="SFLDS00003">
    <property type="entry name" value="Haloacid_Dehalogenase"/>
    <property type="match status" value="1"/>
</dbReference>
<evidence type="ECO:0000256" key="9">
    <source>
        <dbReference type="ARBA" id="ARBA00044991"/>
    </source>
</evidence>
<dbReference type="EMBL" id="CP023483">
    <property type="protein sequence ID" value="ATF25085.1"/>
    <property type="molecule type" value="Genomic_DNA"/>
</dbReference>
<keyword evidence="5" id="KW-0413">Isomerase</keyword>
<dbReference type="Proteomes" id="UP000243591">
    <property type="component" value="Chromosome"/>
</dbReference>
<evidence type="ECO:0000256" key="2">
    <source>
        <dbReference type="ARBA" id="ARBA00022553"/>
    </source>
</evidence>
<evidence type="ECO:0000256" key="7">
    <source>
        <dbReference type="ARBA" id="ARBA00044926"/>
    </source>
</evidence>
<evidence type="ECO:0000313" key="15">
    <source>
        <dbReference type="Proteomes" id="UP000243591"/>
    </source>
</evidence>
<evidence type="ECO:0000256" key="11">
    <source>
        <dbReference type="PIRSR" id="PIRSR610972-2"/>
    </source>
</evidence>